<accession>A0A1V0N4Q9</accession>
<dbReference type="STRING" id="74969.FAD_1213"/>
<proteinExistence type="predicted"/>
<organism evidence="1 2">
    <name type="scientific">Ferroplasma acidiphilum</name>
    <dbReference type="NCBI Taxonomy" id="74969"/>
    <lineage>
        <taxon>Archaea</taxon>
        <taxon>Methanobacteriati</taxon>
        <taxon>Thermoplasmatota</taxon>
        <taxon>Thermoplasmata</taxon>
        <taxon>Thermoplasmatales</taxon>
        <taxon>Ferroplasmaceae</taxon>
        <taxon>Ferroplasma</taxon>
    </lineage>
</organism>
<dbReference type="EMBL" id="CP015363">
    <property type="protein sequence ID" value="ARD85086.1"/>
    <property type="molecule type" value="Genomic_DNA"/>
</dbReference>
<evidence type="ECO:0000313" key="1">
    <source>
        <dbReference type="EMBL" id="ARD85086.1"/>
    </source>
</evidence>
<dbReference type="KEGG" id="fai:FAD_1213"/>
<dbReference type="Proteomes" id="UP000192050">
    <property type="component" value="Chromosome"/>
</dbReference>
<sequence>MLMDDIEHFLDGFIYFSIKNIQMKSYILKGFYDISINKTVYLKINMLSIKNENLHIYRVSSQIFSISMDNIKDFWIKWDYRKPDFRIQARN</sequence>
<gene>
    <name evidence="1" type="ORF">FAD_1213</name>
</gene>
<protein>
    <submittedName>
        <fullName evidence="1">Uncharacterized protein</fullName>
    </submittedName>
</protein>
<reference evidence="1 2" key="1">
    <citation type="submission" date="2011-10" db="EMBL/GenBank/DDBJ databases">
        <title>Metabolic and evolutionary patterns in the extreme acidophile Ferroplasma acidiphilum.</title>
        <authorList>
            <person name="Golyshina O.V."/>
            <person name="Kozyavkin S.A."/>
            <person name="Tatusov R.L."/>
            <person name="Slesarev A.I."/>
            <person name="Golyshin P.N."/>
        </authorList>
    </citation>
    <scope>NUCLEOTIDE SEQUENCE [LARGE SCALE GENOMIC DNA]</scope>
    <source>
        <strain evidence="2">Y</strain>
    </source>
</reference>
<keyword evidence="2" id="KW-1185">Reference proteome</keyword>
<evidence type="ECO:0000313" key="2">
    <source>
        <dbReference type="Proteomes" id="UP000192050"/>
    </source>
</evidence>
<name>A0A1V0N4Q9_9ARCH</name>
<dbReference type="AlphaFoldDB" id="A0A1V0N4Q9"/>